<evidence type="ECO:0000313" key="2">
    <source>
        <dbReference type="EMBL" id="KIW96436.1"/>
    </source>
</evidence>
<dbReference type="HOGENOM" id="CLU_1937927_0_0_1"/>
<evidence type="ECO:0000313" key="3">
    <source>
        <dbReference type="Proteomes" id="UP000053789"/>
    </source>
</evidence>
<organism evidence="2 3">
    <name type="scientific">Cladophialophora bantiana (strain ATCC 10958 / CBS 173.52 / CDC B-1940 / NIH 8579)</name>
    <name type="common">Xylohypha bantiana</name>
    <dbReference type="NCBI Taxonomy" id="1442370"/>
    <lineage>
        <taxon>Eukaryota</taxon>
        <taxon>Fungi</taxon>
        <taxon>Dikarya</taxon>
        <taxon>Ascomycota</taxon>
        <taxon>Pezizomycotina</taxon>
        <taxon>Eurotiomycetes</taxon>
        <taxon>Chaetothyriomycetidae</taxon>
        <taxon>Chaetothyriales</taxon>
        <taxon>Herpotrichiellaceae</taxon>
        <taxon>Cladophialophora</taxon>
    </lineage>
</organism>
<keyword evidence="3" id="KW-1185">Reference proteome</keyword>
<gene>
    <name evidence="2" type="ORF">Z519_03505</name>
</gene>
<feature type="region of interest" description="Disordered" evidence="1">
    <location>
        <begin position="94"/>
        <end position="118"/>
    </location>
</feature>
<dbReference type="OrthoDB" id="10507032at2759"/>
<feature type="compositionally biased region" description="Basic and acidic residues" evidence="1">
    <location>
        <begin position="94"/>
        <end position="108"/>
    </location>
</feature>
<feature type="region of interest" description="Disordered" evidence="1">
    <location>
        <begin position="1"/>
        <end position="20"/>
    </location>
</feature>
<reference evidence="2" key="1">
    <citation type="submission" date="2015-01" db="EMBL/GenBank/DDBJ databases">
        <title>The Genome Sequence of Cladophialophora bantiana CBS 173.52.</title>
        <authorList>
            <consortium name="The Broad Institute Genomics Platform"/>
            <person name="Cuomo C."/>
            <person name="de Hoog S."/>
            <person name="Gorbushina A."/>
            <person name="Stielow B."/>
            <person name="Teixiera M."/>
            <person name="Abouelleil A."/>
            <person name="Chapman S.B."/>
            <person name="Priest M."/>
            <person name="Young S.K."/>
            <person name="Wortman J."/>
            <person name="Nusbaum C."/>
            <person name="Birren B."/>
        </authorList>
    </citation>
    <scope>NUCLEOTIDE SEQUENCE [LARGE SCALE GENOMIC DNA]</scope>
    <source>
        <strain evidence="2">CBS 173.52</strain>
    </source>
</reference>
<dbReference type="Proteomes" id="UP000053789">
    <property type="component" value="Unassembled WGS sequence"/>
</dbReference>
<dbReference type="VEuPathDB" id="FungiDB:Z519_03505"/>
<evidence type="ECO:0000256" key="1">
    <source>
        <dbReference type="SAM" id="MobiDB-lite"/>
    </source>
</evidence>
<dbReference type="AlphaFoldDB" id="A0A0D2F2L8"/>
<proteinExistence type="predicted"/>
<dbReference type="EMBL" id="KN846983">
    <property type="protein sequence ID" value="KIW96436.1"/>
    <property type="molecule type" value="Genomic_DNA"/>
</dbReference>
<name>A0A0D2F2L8_CLAB1</name>
<accession>A0A0D2F2L8</accession>
<protein>
    <submittedName>
        <fullName evidence="2">Uncharacterized protein</fullName>
    </submittedName>
</protein>
<sequence length="130" mass="14494">MLPLRRAPTHGRKWPDGALPGRILPIVEEFDKSTQSTRPAQDRVLHGRITKNEVVKSANVDESPKVSAGTKESGSPWLDTLETKDECFQEEIQRYGREGEGRDSDGTPEKGMTMTTAEIPIPVRLHVAFK</sequence>
<dbReference type="RefSeq" id="XP_016623105.1">
    <property type="nucleotide sequence ID" value="XM_016761255.1"/>
</dbReference>
<dbReference type="GeneID" id="27696433"/>